<keyword evidence="3" id="KW-1185">Reference proteome</keyword>
<dbReference type="HOGENOM" id="CLU_054162_0_0_9"/>
<dbReference type="SUPFAM" id="SSF51726">
    <property type="entry name" value="UROD/MetE-like"/>
    <property type="match status" value="1"/>
</dbReference>
<dbReference type="PANTHER" id="PTHR47099:SF1">
    <property type="entry name" value="METHYLCOBAMIDE:COM METHYLTRANSFERASE MTBA"/>
    <property type="match status" value="1"/>
</dbReference>
<protein>
    <recommendedName>
        <fullName evidence="1">Uroporphyrinogen decarboxylase (URO-D) domain-containing protein</fullName>
    </recommendedName>
</protein>
<dbReference type="InterPro" id="IPR052024">
    <property type="entry name" value="Methanogen_methyltrans"/>
</dbReference>
<dbReference type="GO" id="GO:0006779">
    <property type="term" value="P:porphyrin-containing compound biosynthetic process"/>
    <property type="evidence" value="ECO:0007669"/>
    <property type="project" value="InterPro"/>
</dbReference>
<dbReference type="PANTHER" id="PTHR47099">
    <property type="entry name" value="METHYLCOBAMIDE:COM METHYLTRANSFERASE MTBA"/>
    <property type="match status" value="1"/>
</dbReference>
<dbReference type="RefSeq" id="WP_014063400.1">
    <property type="nucleotide sequence ID" value="NC_015958.1"/>
</dbReference>
<gene>
    <name evidence="2" type="ORF">Thewi_2118</name>
</gene>
<dbReference type="STRING" id="697303.Thewi_2118"/>
<reference evidence="2 3" key="1">
    <citation type="submission" date="2011-08" db="EMBL/GenBank/DDBJ databases">
        <title>Complete sequence of Thermoanaerobacter wiegelii Rt8.B1.</title>
        <authorList>
            <consortium name="US DOE Joint Genome Institute"/>
            <person name="Lucas S."/>
            <person name="Han J."/>
            <person name="Lapidus A."/>
            <person name="Cheng J.-F."/>
            <person name="Goodwin L."/>
            <person name="Pitluck S."/>
            <person name="Peters L."/>
            <person name="Mikhailova N."/>
            <person name="Zeytun A."/>
            <person name="Daligault H."/>
            <person name="Detter J.C."/>
            <person name="Han C."/>
            <person name="Tapia R."/>
            <person name="Land M."/>
            <person name="Hauser L."/>
            <person name="Kyrpides N."/>
            <person name="Ivanova N."/>
            <person name="Pagani I."/>
            <person name="Hemme C."/>
            <person name="Woyke T."/>
        </authorList>
    </citation>
    <scope>NUCLEOTIDE SEQUENCE [LARGE SCALE GENOMIC DNA]</scope>
    <source>
        <strain evidence="2 3">Rt8.B1</strain>
    </source>
</reference>
<dbReference type="KEGG" id="twi:Thewi_2118"/>
<dbReference type="InterPro" id="IPR000257">
    <property type="entry name" value="Uroporphyrinogen_deCOase"/>
</dbReference>
<dbReference type="EMBL" id="CP002991">
    <property type="protein sequence ID" value="AEM79471.1"/>
    <property type="molecule type" value="Genomic_DNA"/>
</dbReference>
<organism evidence="2 3">
    <name type="scientific">Thermoanaerobacter wiegelii Rt8.B1</name>
    <dbReference type="NCBI Taxonomy" id="697303"/>
    <lineage>
        <taxon>Bacteria</taxon>
        <taxon>Bacillati</taxon>
        <taxon>Bacillota</taxon>
        <taxon>Clostridia</taxon>
        <taxon>Thermoanaerobacterales</taxon>
        <taxon>Thermoanaerobacteraceae</taxon>
        <taxon>Thermoanaerobacter</taxon>
    </lineage>
</organism>
<evidence type="ECO:0000313" key="3">
    <source>
        <dbReference type="Proteomes" id="UP000008276"/>
    </source>
</evidence>
<evidence type="ECO:0000259" key="1">
    <source>
        <dbReference type="Pfam" id="PF01208"/>
    </source>
</evidence>
<sequence length="370" mass="41560">MNSRERVLRTLKHEVPDRVPLALGGSAYNINDIAYKNLIRYLGLSDDWKPFRNDGFKTSNYLDERVLSVLNIDFRYIYMPTPDLVKKDGGIFRNGWGQTIEKSGEFLHTSATLADATIKDIENYAWPNADDYKISPDVIEKAKQYKEAGYAVVARSVCSYGFMEQSEHLRGSEQFLVDMMIDESIAKCIVDHVGNTILNLTKVYLENVKDFIDIYELPGDDYGSQAGPLISVDLFNKYFKPWYKKIVELVKGMSPNVYVLAHSDGFITPFIPEFIDAGIDIIHPLQPNTGMDNTAIKKEYGKYVTFLGAVDIQSALPSGVEATKKEVKTRIKELGDGGGYIVAPANHIGPDVKPEAIVAMYKTAMEYGKY</sequence>
<dbReference type="eggNOG" id="COG0407">
    <property type="taxonomic scope" value="Bacteria"/>
</dbReference>
<dbReference type="Gene3D" id="3.20.20.210">
    <property type="match status" value="1"/>
</dbReference>
<dbReference type="Proteomes" id="UP000008276">
    <property type="component" value="Chromosome"/>
</dbReference>
<evidence type="ECO:0000313" key="2">
    <source>
        <dbReference type="EMBL" id="AEM79471.1"/>
    </source>
</evidence>
<dbReference type="AlphaFoldDB" id="G2MTT6"/>
<dbReference type="GO" id="GO:0004853">
    <property type="term" value="F:uroporphyrinogen decarboxylase activity"/>
    <property type="evidence" value="ECO:0007669"/>
    <property type="project" value="InterPro"/>
</dbReference>
<accession>G2MTT6</accession>
<proteinExistence type="predicted"/>
<name>G2MTT6_9THEO</name>
<dbReference type="InterPro" id="IPR038071">
    <property type="entry name" value="UROD/MetE-like_sf"/>
</dbReference>
<feature type="domain" description="Uroporphyrinogen decarboxylase (URO-D)" evidence="1">
    <location>
        <begin position="171"/>
        <end position="367"/>
    </location>
</feature>
<dbReference type="Pfam" id="PF01208">
    <property type="entry name" value="URO-D"/>
    <property type="match status" value="1"/>
</dbReference>